<evidence type="ECO:0000256" key="3">
    <source>
        <dbReference type="ARBA" id="ARBA00022516"/>
    </source>
</evidence>
<evidence type="ECO:0000256" key="2">
    <source>
        <dbReference type="ARBA" id="ARBA00004477"/>
    </source>
</evidence>
<evidence type="ECO:0000256" key="7">
    <source>
        <dbReference type="ARBA" id="ARBA00022832"/>
    </source>
</evidence>
<keyword evidence="12 14" id="KW-0472">Membrane</keyword>
<evidence type="ECO:0000313" key="16">
    <source>
        <dbReference type="EMBL" id="MDX5983810.1"/>
    </source>
</evidence>
<comment type="cofactor">
    <cofactor evidence="1">
        <name>Zn(2+)</name>
        <dbReference type="ChEBI" id="CHEBI:29105"/>
    </cofactor>
</comment>
<evidence type="ECO:0000256" key="9">
    <source>
        <dbReference type="ARBA" id="ARBA00022989"/>
    </source>
</evidence>
<comment type="subcellular location">
    <subcellularLocation>
        <location evidence="2">Endoplasmic reticulum membrane</location>
        <topology evidence="2">Multi-pass membrane protein</topology>
    </subcellularLocation>
</comment>
<feature type="transmembrane region" description="Helical" evidence="14">
    <location>
        <begin position="115"/>
        <end position="138"/>
    </location>
</feature>
<sequence length="259" mass="29689">MNTARTGHNGTFWTRSHYLDRMTFRELVVAYFQHYTIIAYLALTALSIGVFVWHPAAALPTVATVALILFAYPLIWYVLHRWVLHCHWMFKVPLLASTWKRIHYDHHVDPNHLEVLFGALYTTLPTLLVVAALPGYLIGGIGGAAAGFATGLLCTCFYEFFHCIQHLAYKPRIKWLATMKVRHVEHHFHDEDGNFGITNFLWDRLFGTLYSRADRPAKSPTVFNLGYTEEVARRYPWVARLSGGVAVGHPRRRTPNKQV</sequence>
<comment type="caution">
    <text evidence="16">The sequence shown here is derived from an EMBL/GenBank/DDBJ whole genome shotgun (WGS) entry which is preliminary data.</text>
</comment>
<keyword evidence="7" id="KW-0276">Fatty acid metabolism</keyword>
<accession>A0ABU4PHZ3</accession>
<dbReference type="PANTHER" id="PTHR12863">
    <property type="entry name" value="FATTY ACID HYDROXYLASE"/>
    <property type="match status" value="1"/>
</dbReference>
<evidence type="ECO:0000256" key="13">
    <source>
        <dbReference type="ARBA" id="ARBA00023160"/>
    </source>
</evidence>
<keyword evidence="3" id="KW-0444">Lipid biosynthesis</keyword>
<evidence type="ECO:0000256" key="11">
    <source>
        <dbReference type="ARBA" id="ARBA00023098"/>
    </source>
</evidence>
<keyword evidence="17" id="KW-1185">Reference proteome</keyword>
<keyword evidence="11" id="KW-0443">Lipid metabolism</keyword>
<evidence type="ECO:0000259" key="15">
    <source>
        <dbReference type="Pfam" id="PF04116"/>
    </source>
</evidence>
<dbReference type="InterPro" id="IPR006694">
    <property type="entry name" value="Fatty_acid_hydroxylase"/>
</dbReference>
<evidence type="ECO:0000256" key="4">
    <source>
        <dbReference type="ARBA" id="ARBA00022692"/>
    </source>
</evidence>
<evidence type="ECO:0000256" key="8">
    <source>
        <dbReference type="ARBA" id="ARBA00022833"/>
    </source>
</evidence>
<dbReference type="InterPro" id="IPR014430">
    <property type="entry name" value="Scs7"/>
</dbReference>
<evidence type="ECO:0000256" key="14">
    <source>
        <dbReference type="SAM" id="Phobius"/>
    </source>
</evidence>
<evidence type="ECO:0000256" key="5">
    <source>
        <dbReference type="ARBA" id="ARBA00022723"/>
    </source>
</evidence>
<keyword evidence="6" id="KW-0256">Endoplasmic reticulum</keyword>
<keyword evidence="9 14" id="KW-1133">Transmembrane helix</keyword>
<evidence type="ECO:0000313" key="17">
    <source>
        <dbReference type="Proteomes" id="UP001279660"/>
    </source>
</evidence>
<protein>
    <submittedName>
        <fullName evidence="16">Sterol desaturase family protein</fullName>
    </submittedName>
</protein>
<feature type="transmembrane region" description="Helical" evidence="14">
    <location>
        <begin position="28"/>
        <end position="53"/>
    </location>
</feature>
<dbReference type="PANTHER" id="PTHR12863:SF1">
    <property type="entry name" value="FATTY ACID 2-HYDROXYLASE"/>
    <property type="match status" value="1"/>
</dbReference>
<feature type="transmembrane region" description="Helical" evidence="14">
    <location>
        <begin position="59"/>
        <end position="79"/>
    </location>
</feature>
<dbReference type="Pfam" id="PF04116">
    <property type="entry name" value="FA_hydroxylase"/>
    <property type="match status" value="1"/>
</dbReference>
<reference evidence="16 17" key="1">
    <citation type="submission" date="2023-11" db="EMBL/GenBank/DDBJ databases">
        <title>MicrobeMod: A computational toolkit for identifying prokaryotic methylation and restriction-modification with nanopore sequencing.</title>
        <authorList>
            <person name="Crits-Christoph A."/>
            <person name="Kang S.C."/>
            <person name="Lee H."/>
            <person name="Ostrov N."/>
        </authorList>
    </citation>
    <scope>NUCLEOTIDE SEQUENCE [LARGE SCALE GENOMIC DNA]</scope>
    <source>
        <strain evidence="16 17">ATCC 14820</strain>
    </source>
</reference>
<organism evidence="16 17">
    <name type="scientific">Sphingomonas echinoides</name>
    <dbReference type="NCBI Taxonomy" id="59803"/>
    <lineage>
        <taxon>Bacteria</taxon>
        <taxon>Pseudomonadati</taxon>
        <taxon>Pseudomonadota</taxon>
        <taxon>Alphaproteobacteria</taxon>
        <taxon>Sphingomonadales</taxon>
        <taxon>Sphingomonadaceae</taxon>
        <taxon>Sphingomonas</taxon>
    </lineage>
</organism>
<keyword evidence="5" id="KW-0479">Metal-binding</keyword>
<evidence type="ECO:0000256" key="6">
    <source>
        <dbReference type="ARBA" id="ARBA00022824"/>
    </source>
</evidence>
<keyword evidence="4 14" id="KW-0812">Transmembrane</keyword>
<proteinExistence type="predicted"/>
<gene>
    <name evidence="16" type="ORF">SIL82_06015</name>
</gene>
<keyword evidence="13" id="KW-0275">Fatty acid biosynthesis</keyword>
<feature type="transmembrane region" description="Helical" evidence="14">
    <location>
        <begin position="144"/>
        <end position="164"/>
    </location>
</feature>
<evidence type="ECO:0000256" key="12">
    <source>
        <dbReference type="ARBA" id="ARBA00023136"/>
    </source>
</evidence>
<evidence type="ECO:0000256" key="10">
    <source>
        <dbReference type="ARBA" id="ARBA00023002"/>
    </source>
</evidence>
<keyword evidence="8" id="KW-0862">Zinc</keyword>
<evidence type="ECO:0000256" key="1">
    <source>
        <dbReference type="ARBA" id="ARBA00001947"/>
    </source>
</evidence>
<name>A0ABU4PHZ3_9SPHN</name>
<feature type="domain" description="Fatty acid hydroxylase" evidence="15">
    <location>
        <begin position="66"/>
        <end position="208"/>
    </location>
</feature>
<keyword evidence="10" id="KW-0560">Oxidoreductase</keyword>
<dbReference type="Proteomes" id="UP001279660">
    <property type="component" value="Unassembled WGS sequence"/>
</dbReference>
<dbReference type="EMBL" id="JAWXXV010000001">
    <property type="protein sequence ID" value="MDX5983810.1"/>
    <property type="molecule type" value="Genomic_DNA"/>
</dbReference>